<dbReference type="GO" id="GO:0005737">
    <property type="term" value="C:cytoplasm"/>
    <property type="evidence" value="ECO:0007669"/>
    <property type="project" value="UniProtKB-SubCell"/>
</dbReference>
<dbReference type="HAMAP" id="MF_01092">
    <property type="entry name" value="ZapD"/>
    <property type="match status" value="1"/>
</dbReference>
<reference evidence="2 3" key="1">
    <citation type="submission" date="2017-12" db="EMBL/GenBank/DDBJ databases">
        <title>Kangiella profundi FT102 completed genome.</title>
        <authorList>
            <person name="Xu J."/>
            <person name="Wang J."/>
            <person name="Lu Y."/>
        </authorList>
    </citation>
    <scope>NUCLEOTIDE SEQUENCE [LARGE SCALE GENOMIC DNA]</scope>
    <source>
        <strain evidence="2 3">FT102</strain>
    </source>
</reference>
<protein>
    <recommendedName>
        <fullName evidence="1">Cell division protein ZapD</fullName>
    </recommendedName>
    <alternativeName>
        <fullName evidence="1">Z ring-associated protein D</fullName>
    </alternativeName>
</protein>
<dbReference type="Gene3D" id="2.60.440.10">
    <property type="entry name" value="YacF-like domains"/>
    <property type="match status" value="1"/>
</dbReference>
<keyword evidence="1" id="KW-0717">Septation</keyword>
<name>A0A2K9AA55_9GAMM</name>
<keyword evidence="1" id="KW-0131">Cell cycle</keyword>
<dbReference type="PANTHER" id="PTHR39455">
    <property type="entry name" value="CELL DIVISION PROTEIN ZAPD"/>
    <property type="match status" value="1"/>
</dbReference>
<dbReference type="GO" id="GO:0043093">
    <property type="term" value="P:FtsZ-dependent cytokinesis"/>
    <property type="evidence" value="ECO:0007669"/>
    <property type="project" value="UniProtKB-UniRule"/>
</dbReference>
<dbReference type="InterPro" id="IPR036268">
    <property type="entry name" value="ZapD_sf"/>
</dbReference>
<gene>
    <name evidence="1" type="primary">zapD</name>
    <name evidence="2" type="ORF">CW740_03240</name>
</gene>
<dbReference type="EMBL" id="CP025120">
    <property type="protein sequence ID" value="AUD78307.1"/>
    <property type="molecule type" value="Genomic_DNA"/>
</dbReference>
<dbReference type="KEGG" id="kpd:CW740_03240"/>
<dbReference type="Pfam" id="PF07072">
    <property type="entry name" value="ZapD"/>
    <property type="match status" value="1"/>
</dbReference>
<dbReference type="PANTHER" id="PTHR39455:SF1">
    <property type="entry name" value="CELL DIVISION PROTEIN ZAPD"/>
    <property type="match status" value="1"/>
</dbReference>
<dbReference type="GO" id="GO:0000917">
    <property type="term" value="P:division septum assembly"/>
    <property type="evidence" value="ECO:0007669"/>
    <property type="project" value="UniProtKB-KW"/>
</dbReference>
<comment type="subcellular location">
    <subcellularLocation>
        <location evidence="1">Cytoplasm</location>
    </subcellularLocation>
    <text evidence="1">Localizes to mid-cell in an FtsZ-dependent manner.</text>
</comment>
<dbReference type="NCBIfam" id="NF003656">
    <property type="entry name" value="PRK05287.1-4"/>
    <property type="match status" value="1"/>
</dbReference>
<dbReference type="AlphaFoldDB" id="A0A2K9AA55"/>
<accession>A0A2K9AA55</accession>
<proteinExistence type="inferred from homology"/>
<comment type="similarity">
    <text evidence="1">Belongs to the ZapD family.</text>
</comment>
<sequence length="255" mass="30047">MPEAASYILYEHPLNEQIRTYLRLENLFNIQQELQSIDSVASHIAALHNLWEILDCLDRGDLKAELLKELEQQKNHFKQLEASPYIDDVKLKRFLEQLQQLYLWVANYQGKFGATLRQDRFIDLIKHRIRIPGASCSFDLPELHQFLQQPVNYRQQKFNEWFEHFDGLNKCLKVLLRLYRENGQFIDAETVNGSYQHNFDKKQNPHLIRVKLPIATSVYPEISGSKYCFTVRFIQPGESEQRVLSDDTSFQVAIC</sequence>
<dbReference type="InterPro" id="IPR009777">
    <property type="entry name" value="ZapD"/>
</dbReference>
<dbReference type="Gene3D" id="1.10.3900.10">
    <property type="entry name" value="YacF-like"/>
    <property type="match status" value="1"/>
</dbReference>
<dbReference type="InterPro" id="IPR027462">
    <property type="entry name" value="ZapD_C"/>
</dbReference>
<keyword evidence="1 2" id="KW-0132">Cell division</keyword>
<dbReference type="GO" id="GO:0032153">
    <property type="term" value="C:cell division site"/>
    <property type="evidence" value="ECO:0007669"/>
    <property type="project" value="TreeGrafter"/>
</dbReference>
<evidence type="ECO:0000313" key="2">
    <source>
        <dbReference type="EMBL" id="AUD78307.1"/>
    </source>
</evidence>
<dbReference type="Proteomes" id="UP000232693">
    <property type="component" value="Chromosome"/>
</dbReference>
<evidence type="ECO:0000313" key="3">
    <source>
        <dbReference type="Proteomes" id="UP000232693"/>
    </source>
</evidence>
<dbReference type="OrthoDB" id="5294622at2"/>
<dbReference type="RefSeq" id="WP_106646180.1">
    <property type="nucleotide sequence ID" value="NZ_BMGO01000002.1"/>
</dbReference>
<comment type="subunit">
    <text evidence="1">Interacts with FtsZ.</text>
</comment>
<comment type="function">
    <text evidence="1">Cell division factor that enhances FtsZ-ring assembly. Directly interacts with FtsZ and promotes bundling of FtsZ protofilaments, with a reduction in FtsZ GTPase activity.</text>
</comment>
<evidence type="ECO:0000256" key="1">
    <source>
        <dbReference type="HAMAP-Rule" id="MF_01092"/>
    </source>
</evidence>
<organism evidence="2 3">
    <name type="scientific">Kangiella profundi</name>
    <dbReference type="NCBI Taxonomy" id="1561924"/>
    <lineage>
        <taxon>Bacteria</taxon>
        <taxon>Pseudomonadati</taxon>
        <taxon>Pseudomonadota</taxon>
        <taxon>Gammaproteobacteria</taxon>
        <taxon>Kangiellales</taxon>
        <taxon>Kangiellaceae</taxon>
        <taxon>Kangiella</taxon>
    </lineage>
</organism>
<dbReference type="SUPFAM" id="SSF160950">
    <property type="entry name" value="YacF-like"/>
    <property type="match status" value="1"/>
</dbReference>
<keyword evidence="3" id="KW-1185">Reference proteome</keyword>
<keyword evidence="1" id="KW-0963">Cytoplasm</keyword>